<comment type="caution">
    <text evidence="4">The sequence shown here is derived from an EMBL/GenBank/DDBJ whole genome shotgun (WGS) entry which is preliminary data.</text>
</comment>
<dbReference type="Proteomes" id="UP000887159">
    <property type="component" value="Unassembled WGS sequence"/>
</dbReference>
<evidence type="ECO:0000256" key="1">
    <source>
        <dbReference type="ARBA" id="ARBA00004123"/>
    </source>
</evidence>
<dbReference type="GO" id="GO:0015074">
    <property type="term" value="P:DNA integration"/>
    <property type="evidence" value="ECO:0007669"/>
    <property type="project" value="InterPro"/>
</dbReference>
<dbReference type="InterPro" id="IPR009057">
    <property type="entry name" value="Homeodomain-like_sf"/>
</dbReference>
<dbReference type="PANTHER" id="PTHR23022:SF135">
    <property type="entry name" value="SI:DKEY-77F5.3"/>
    <property type="match status" value="1"/>
</dbReference>
<evidence type="ECO:0000259" key="2">
    <source>
        <dbReference type="Pfam" id="PF01498"/>
    </source>
</evidence>
<keyword evidence="5" id="KW-1185">Reference proteome</keyword>
<dbReference type="EMBL" id="BMAU01021327">
    <property type="protein sequence ID" value="GFY14244.1"/>
    <property type="molecule type" value="Genomic_DNA"/>
</dbReference>
<dbReference type="InterPro" id="IPR052338">
    <property type="entry name" value="Transposase_5"/>
</dbReference>
<dbReference type="AlphaFoldDB" id="A0A8X6VND2"/>
<evidence type="ECO:0000259" key="3">
    <source>
        <dbReference type="Pfam" id="PF13358"/>
    </source>
</evidence>
<protein>
    <submittedName>
        <fullName evidence="4">Transposable element Tcb2 transposase</fullName>
    </submittedName>
</protein>
<dbReference type="GO" id="GO:0003677">
    <property type="term" value="F:DNA binding"/>
    <property type="evidence" value="ECO:0007669"/>
    <property type="project" value="InterPro"/>
</dbReference>
<gene>
    <name evidence="4" type="ORF">TNCV_3614331</name>
</gene>
<dbReference type="Pfam" id="PF01498">
    <property type="entry name" value="HTH_Tnp_Tc3_2"/>
    <property type="match status" value="1"/>
</dbReference>
<name>A0A8X6VND2_TRICX</name>
<dbReference type="InterPro" id="IPR038717">
    <property type="entry name" value="Tc1-like_DDE_dom"/>
</dbReference>
<dbReference type="GO" id="GO:0005634">
    <property type="term" value="C:nucleus"/>
    <property type="evidence" value="ECO:0007669"/>
    <property type="project" value="UniProtKB-SubCell"/>
</dbReference>
<evidence type="ECO:0000313" key="5">
    <source>
        <dbReference type="Proteomes" id="UP000887159"/>
    </source>
</evidence>
<feature type="domain" description="Transposase Tc1-like" evidence="2">
    <location>
        <begin position="69"/>
        <end position="141"/>
    </location>
</feature>
<dbReference type="Pfam" id="PF13358">
    <property type="entry name" value="DDE_3"/>
    <property type="match status" value="1"/>
</dbReference>
<comment type="subcellular location">
    <subcellularLocation>
        <location evidence="1">Nucleus</location>
    </subcellularLocation>
</comment>
<dbReference type="GO" id="GO:0006313">
    <property type="term" value="P:DNA transposition"/>
    <property type="evidence" value="ECO:0007669"/>
    <property type="project" value="InterPro"/>
</dbReference>
<dbReference type="Gene3D" id="3.30.420.10">
    <property type="entry name" value="Ribonuclease H-like superfamily/Ribonuclease H"/>
    <property type="match status" value="1"/>
</dbReference>
<dbReference type="PANTHER" id="PTHR23022">
    <property type="entry name" value="TRANSPOSABLE ELEMENT-RELATED"/>
    <property type="match status" value="1"/>
</dbReference>
<reference evidence="4" key="1">
    <citation type="submission" date="2020-08" db="EMBL/GenBank/DDBJ databases">
        <title>Multicomponent nature underlies the extraordinary mechanical properties of spider dragline silk.</title>
        <authorList>
            <person name="Kono N."/>
            <person name="Nakamura H."/>
            <person name="Mori M."/>
            <person name="Yoshida Y."/>
            <person name="Ohtoshi R."/>
            <person name="Malay A.D."/>
            <person name="Moran D.A.P."/>
            <person name="Tomita M."/>
            <person name="Numata K."/>
            <person name="Arakawa K."/>
        </authorList>
    </citation>
    <scope>NUCLEOTIDE SEQUENCE</scope>
</reference>
<evidence type="ECO:0000313" key="4">
    <source>
        <dbReference type="EMBL" id="GFY14244.1"/>
    </source>
</evidence>
<accession>A0A8X6VND2</accession>
<dbReference type="InterPro" id="IPR036397">
    <property type="entry name" value="RNaseH_sf"/>
</dbReference>
<organism evidence="4 5">
    <name type="scientific">Trichonephila clavipes</name>
    <name type="common">Golden silk orbweaver</name>
    <name type="synonym">Nephila clavipes</name>
    <dbReference type="NCBI Taxonomy" id="2585209"/>
    <lineage>
        <taxon>Eukaryota</taxon>
        <taxon>Metazoa</taxon>
        <taxon>Ecdysozoa</taxon>
        <taxon>Arthropoda</taxon>
        <taxon>Chelicerata</taxon>
        <taxon>Arachnida</taxon>
        <taxon>Araneae</taxon>
        <taxon>Araneomorphae</taxon>
        <taxon>Entelegynae</taxon>
        <taxon>Araneoidea</taxon>
        <taxon>Nephilidae</taxon>
        <taxon>Trichonephila</taxon>
    </lineage>
</organism>
<dbReference type="SUPFAM" id="SSF46689">
    <property type="entry name" value="Homeodomain-like"/>
    <property type="match status" value="1"/>
</dbReference>
<dbReference type="InterPro" id="IPR002492">
    <property type="entry name" value="Transposase_Tc1-like"/>
</dbReference>
<feature type="domain" description="Tc1-like transposase DDE" evidence="3">
    <location>
        <begin position="149"/>
        <end position="293"/>
    </location>
</feature>
<sequence>MSQQRDLPESMAWRVIGRLESGQTQRSVADAVGVARSVVARLWNRFQETGIVKRRPGAGWPRATTSTDDRYIQLTARRNRTENATQLQRQLLLATGRRVFSQTVRNRLHKGGLYARRPMVCIPLTPRHHAVRRRWAAEHRDWEQQDWSQVLFTDESRFSQECETRRVLVWRDRGTRNNPAFVRERSQYRRAGWMVWGGISIGGRTNLYIIRNGTLTGRRYADEIIRPHVIPYAGGIGDSFVFQDANARPHRARLVENMLEAETIQRMEWPAFYPDLNPIEDVWDMLGRRIAARPRPPATVRDLEIALLEEWNSIPQSLIDNLIASMANRCVTVIAVRGDHTPY</sequence>
<proteinExistence type="predicted"/>